<proteinExistence type="predicted"/>
<name>A0A3B0UYZ1_9ZZZZ</name>
<dbReference type="Gene3D" id="3.30.1150.10">
    <property type="match status" value="1"/>
</dbReference>
<dbReference type="EMBL" id="UOET01000433">
    <property type="protein sequence ID" value="VAW29829.1"/>
    <property type="molecule type" value="Genomic_DNA"/>
</dbReference>
<sequence length="215" mass="24824">MQKRFFFLLFFLVLLGSVSFAQESVNVTASRNKQIHDLLDYRFRGGFYSFERVFLQTVKYTDIARKNCVIGIMVVTFQVTCEGSVRNVRIKNPLNYGLNQQIVKFMQATKGQWNVCHNDKYTRFAIPIQFTMEGTKTDSLDAAISLVGKNPGYVCSSDNYYLKKAKEALAKKKGKRARPYIETLIRRNPFNSDYFAMMKQSLELSGKGKKKKKKK</sequence>
<dbReference type="AlphaFoldDB" id="A0A3B0UYZ1"/>
<protein>
    <recommendedName>
        <fullName evidence="2">TonB C-terminal domain-containing protein</fullName>
    </recommendedName>
</protein>
<reference evidence="1" key="1">
    <citation type="submission" date="2018-06" db="EMBL/GenBank/DDBJ databases">
        <authorList>
            <person name="Zhirakovskaya E."/>
        </authorList>
    </citation>
    <scope>NUCLEOTIDE SEQUENCE</scope>
</reference>
<evidence type="ECO:0000313" key="1">
    <source>
        <dbReference type="EMBL" id="VAW29829.1"/>
    </source>
</evidence>
<evidence type="ECO:0008006" key="2">
    <source>
        <dbReference type="Google" id="ProtNLM"/>
    </source>
</evidence>
<gene>
    <name evidence="1" type="ORF">MNBD_BACTEROID07-1349</name>
</gene>
<accession>A0A3B0UYZ1</accession>
<organism evidence="1">
    <name type="scientific">hydrothermal vent metagenome</name>
    <dbReference type="NCBI Taxonomy" id="652676"/>
    <lineage>
        <taxon>unclassified sequences</taxon>
        <taxon>metagenomes</taxon>
        <taxon>ecological metagenomes</taxon>
    </lineage>
</organism>